<dbReference type="RefSeq" id="WP_309829010.1">
    <property type="nucleotide sequence ID" value="NZ_JAVIZX010000001.1"/>
</dbReference>
<reference evidence="3 4" key="1">
    <citation type="submission" date="2023-08" db="EMBL/GenBank/DDBJ databases">
        <title>Functional and genomic diversity of the sorghum phyllosphere microbiome.</title>
        <authorList>
            <person name="Shade A."/>
        </authorList>
    </citation>
    <scope>NUCLEOTIDE SEQUENCE [LARGE SCALE GENOMIC DNA]</scope>
    <source>
        <strain evidence="3 4">SORGH_AS_0335</strain>
    </source>
</reference>
<feature type="region of interest" description="Disordered" evidence="1">
    <location>
        <begin position="190"/>
        <end position="210"/>
    </location>
</feature>
<feature type="transmembrane region" description="Helical" evidence="2">
    <location>
        <begin position="310"/>
        <end position="335"/>
    </location>
</feature>
<feature type="transmembrane region" description="Helical" evidence="2">
    <location>
        <begin position="215"/>
        <end position="235"/>
    </location>
</feature>
<feature type="transmembrane region" description="Helical" evidence="2">
    <location>
        <begin position="77"/>
        <end position="98"/>
    </location>
</feature>
<evidence type="ECO:0000313" key="4">
    <source>
        <dbReference type="Proteomes" id="UP001267710"/>
    </source>
</evidence>
<feature type="transmembrane region" description="Helical" evidence="2">
    <location>
        <begin position="278"/>
        <end position="304"/>
    </location>
</feature>
<dbReference type="EMBL" id="JAVIZX010000001">
    <property type="protein sequence ID" value="MDR6214690.1"/>
    <property type="molecule type" value="Genomic_DNA"/>
</dbReference>
<protein>
    <recommendedName>
        <fullName evidence="5">Membrane protein involved in the export of O-antigen and teichoic acid</fullName>
    </recommendedName>
</protein>
<feature type="transmembrane region" description="Helical" evidence="2">
    <location>
        <begin position="241"/>
        <end position="266"/>
    </location>
</feature>
<keyword evidence="2" id="KW-0812">Transmembrane</keyword>
<proteinExistence type="predicted"/>
<gene>
    <name evidence="3" type="ORF">QE399_002379</name>
</gene>
<evidence type="ECO:0000256" key="2">
    <source>
        <dbReference type="SAM" id="Phobius"/>
    </source>
</evidence>
<keyword evidence="4" id="KW-1185">Reference proteome</keyword>
<dbReference type="Proteomes" id="UP001267710">
    <property type="component" value="Unassembled WGS sequence"/>
</dbReference>
<accession>A0ABU1IBT3</accession>
<feature type="transmembrane region" description="Helical" evidence="2">
    <location>
        <begin position="374"/>
        <end position="393"/>
    </location>
</feature>
<evidence type="ECO:0008006" key="5">
    <source>
        <dbReference type="Google" id="ProtNLM"/>
    </source>
</evidence>
<feature type="compositionally biased region" description="Low complexity" evidence="1">
    <location>
        <begin position="190"/>
        <end position="203"/>
    </location>
</feature>
<organism evidence="3 4">
    <name type="scientific">Paracidovorax wautersii</name>
    <dbReference type="NCBI Taxonomy" id="1177982"/>
    <lineage>
        <taxon>Bacteria</taxon>
        <taxon>Pseudomonadati</taxon>
        <taxon>Pseudomonadota</taxon>
        <taxon>Betaproteobacteria</taxon>
        <taxon>Burkholderiales</taxon>
        <taxon>Comamonadaceae</taxon>
        <taxon>Paracidovorax</taxon>
    </lineage>
</organism>
<feature type="transmembrane region" description="Helical" evidence="2">
    <location>
        <begin position="36"/>
        <end position="56"/>
    </location>
</feature>
<evidence type="ECO:0000256" key="1">
    <source>
        <dbReference type="SAM" id="MobiDB-lite"/>
    </source>
</evidence>
<comment type="caution">
    <text evidence="3">The sequence shown here is derived from an EMBL/GenBank/DDBJ whole genome shotgun (WGS) entry which is preliminary data.</text>
</comment>
<keyword evidence="2" id="KW-0472">Membrane</keyword>
<sequence>MKLPRASVAVALGSAASLTAQALFSLLMLRAFAPDAVGRFAVIAQVAFFWMTLALAQSPLRLLADAHVPVAQARRQAVVGTARRLALLLPVAALAMVWGGAPLAASLGWAALLAVLQAGWYIAQPVALRAASPLSAAGARAVPPVCALAVAGVGASAWPDAGAPLLLAAAASGYAVGCLWLRGAAEGAAPPATPGSAPAPAESTQRDSRSPALRLAHTAVDAATGAALLLVWQRVHGAAEAGLLAVLLRLLGMVPVVVHTAWAQVLLARGQRWHAHPLWAGAAGAGLAGALGAACAAALSLGWLPGWQAALPYVLPITLWQAAACVHAACSHLPFQSGRATGFSRAAIALAALQWVALCLPAVPAFSLTAAAHVWWLSIASAAGLLLWTAWIVRACEASAGHCRAPGGGQET</sequence>
<evidence type="ECO:0000313" key="3">
    <source>
        <dbReference type="EMBL" id="MDR6214690.1"/>
    </source>
</evidence>
<keyword evidence="2" id="KW-1133">Transmembrane helix</keyword>
<feature type="transmembrane region" description="Helical" evidence="2">
    <location>
        <begin position="347"/>
        <end position="368"/>
    </location>
</feature>
<name>A0ABU1IBT3_9BURK</name>